<dbReference type="AlphaFoldDB" id="A2DBX3"/>
<dbReference type="Gene3D" id="3.30.40.10">
    <property type="entry name" value="Zinc/RING finger domain, C3HC4 (zinc finger)"/>
    <property type="match status" value="1"/>
</dbReference>
<dbReference type="CDD" id="cd02257">
    <property type="entry name" value="Peptidase_C19"/>
    <property type="match status" value="1"/>
</dbReference>
<dbReference type="InterPro" id="IPR013083">
    <property type="entry name" value="Znf_RING/FYVE/PHD"/>
</dbReference>
<proteinExistence type="predicted"/>
<dbReference type="RefSeq" id="XP_001583000.1">
    <property type="nucleotide sequence ID" value="XM_001582950.1"/>
</dbReference>
<dbReference type="SUPFAM" id="SSF54001">
    <property type="entry name" value="Cysteine proteinases"/>
    <property type="match status" value="1"/>
</dbReference>
<dbReference type="OrthoDB" id="27652at2759"/>
<feature type="domain" description="USP" evidence="1">
    <location>
        <begin position="144"/>
        <end position="428"/>
    </location>
</feature>
<reference evidence="2" key="1">
    <citation type="submission" date="2006-10" db="EMBL/GenBank/DDBJ databases">
        <authorList>
            <person name="Amadeo P."/>
            <person name="Zhao Q."/>
            <person name="Wortman J."/>
            <person name="Fraser-Liggett C."/>
            <person name="Carlton J."/>
        </authorList>
    </citation>
    <scope>NUCLEOTIDE SEQUENCE</scope>
    <source>
        <strain evidence="2">G3</strain>
    </source>
</reference>
<dbReference type="FunFam" id="3.90.70.10:FF:000319">
    <property type="entry name" value="Clan CA, family C19, ubiquitin hydrolase-like cysteine peptidase"/>
    <property type="match status" value="1"/>
</dbReference>
<protein>
    <submittedName>
        <fullName evidence="2">Clan CA, family C19, ubiquitin hydrolase-like cysteine peptidase</fullName>
    </submittedName>
</protein>
<dbReference type="Pfam" id="PF00443">
    <property type="entry name" value="UCH"/>
    <property type="match status" value="1"/>
</dbReference>
<dbReference type="SUPFAM" id="SSF57850">
    <property type="entry name" value="RING/U-box"/>
    <property type="match status" value="1"/>
</dbReference>
<sequence length="434" mass="49938">MLEPEEVEELLKVFEKSANVKNTFLQAQRLIWEKSIFPSRFVPCSAFMCATCQTKPRNLSICLSCGNIFCLEHFADHPCSNPFGIDIQTQQLFIYTQEHGRRFIFNALIDRLIVSAKLAVVDGMPMTSNLDPPTAILPKQRTPLPLQNLGNTCWLNSILQCFMAHPLIEKWFLSDKYKLDDIDTPIAAVHKMLYKMMLATNGRGSFSISDFLFCINALYPDLSSTEQKDSQEFFMRLRTSLDDFYQQKFESHDFGDIFNWRFHIVESCEFCDQTQTHIDPESMLIIPIATSNSLEEAISQFLSGESPMTCQSCGHSAKKQYFFHTLPQTLSICLVRTTNESRNIANIKIQEILDLDRFVEPELKRTIDGAKYSLISTVVRPKTGDLGHFWANVKRNGRWFTCNDITIKSIDVQDVLKEDVYILFYIRNGFVSRK</sequence>
<dbReference type="InterPro" id="IPR028889">
    <property type="entry name" value="USP"/>
</dbReference>
<keyword evidence="2" id="KW-0378">Hydrolase</keyword>
<dbReference type="PANTHER" id="PTHR24006">
    <property type="entry name" value="UBIQUITIN CARBOXYL-TERMINAL HYDROLASE"/>
    <property type="match status" value="1"/>
</dbReference>
<keyword evidence="3" id="KW-1185">Reference proteome</keyword>
<accession>A2DBX3</accession>
<dbReference type="GO" id="GO:0004843">
    <property type="term" value="F:cysteine-type deubiquitinase activity"/>
    <property type="evidence" value="ECO:0007669"/>
    <property type="project" value="InterPro"/>
</dbReference>
<dbReference type="Gene3D" id="3.90.70.10">
    <property type="entry name" value="Cysteine proteinases"/>
    <property type="match status" value="1"/>
</dbReference>
<dbReference type="InterPro" id="IPR050164">
    <property type="entry name" value="Peptidase_C19"/>
</dbReference>
<dbReference type="VEuPathDB" id="TrichDB:TVAG_456490"/>
<gene>
    <name evidence="2" type="ORF">TVAG_456490</name>
</gene>
<evidence type="ECO:0000259" key="1">
    <source>
        <dbReference type="PROSITE" id="PS50235"/>
    </source>
</evidence>
<dbReference type="Proteomes" id="UP000001542">
    <property type="component" value="Unassembled WGS sequence"/>
</dbReference>
<evidence type="ECO:0000313" key="2">
    <source>
        <dbReference type="EMBL" id="EAY22014.1"/>
    </source>
</evidence>
<dbReference type="SMR" id="A2DBX3"/>
<organism evidence="2 3">
    <name type="scientific">Trichomonas vaginalis (strain ATCC PRA-98 / G3)</name>
    <dbReference type="NCBI Taxonomy" id="412133"/>
    <lineage>
        <taxon>Eukaryota</taxon>
        <taxon>Metamonada</taxon>
        <taxon>Parabasalia</taxon>
        <taxon>Trichomonadida</taxon>
        <taxon>Trichomonadidae</taxon>
        <taxon>Trichomonas</taxon>
    </lineage>
</organism>
<dbReference type="PROSITE" id="PS50235">
    <property type="entry name" value="USP_3"/>
    <property type="match status" value="1"/>
</dbReference>
<name>A2DBX3_TRIV3</name>
<dbReference type="KEGG" id="tva:5467564"/>
<dbReference type="EMBL" id="DS113186">
    <property type="protein sequence ID" value="EAY22014.1"/>
    <property type="molecule type" value="Genomic_DNA"/>
</dbReference>
<dbReference type="STRING" id="5722.A2DBX3"/>
<dbReference type="VEuPathDB" id="TrichDB:TVAGG3_0264340"/>
<evidence type="ECO:0000313" key="3">
    <source>
        <dbReference type="Proteomes" id="UP000001542"/>
    </source>
</evidence>
<reference evidence="2" key="2">
    <citation type="journal article" date="2007" name="Science">
        <title>Draft genome sequence of the sexually transmitted pathogen Trichomonas vaginalis.</title>
        <authorList>
            <person name="Carlton J.M."/>
            <person name="Hirt R.P."/>
            <person name="Silva J.C."/>
            <person name="Delcher A.L."/>
            <person name="Schatz M."/>
            <person name="Zhao Q."/>
            <person name="Wortman J.R."/>
            <person name="Bidwell S.L."/>
            <person name="Alsmark U.C.M."/>
            <person name="Besteiro S."/>
            <person name="Sicheritz-Ponten T."/>
            <person name="Noel C.J."/>
            <person name="Dacks J.B."/>
            <person name="Foster P.G."/>
            <person name="Simillion C."/>
            <person name="Van de Peer Y."/>
            <person name="Miranda-Saavedra D."/>
            <person name="Barton G.J."/>
            <person name="Westrop G.D."/>
            <person name="Mueller S."/>
            <person name="Dessi D."/>
            <person name="Fiori P.L."/>
            <person name="Ren Q."/>
            <person name="Paulsen I."/>
            <person name="Zhang H."/>
            <person name="Bastida-Corcuera F.D."/>
            <person name="Simoes-Barbosa A."/>
            <person name="Brown M.T."/>
            <person name="Hayes R.D."/>
            <person name="Mukherjee M."/>
            <person name="Okumura C.Y."/>
            <person name="Schneider R."/>
            <person name="Smith A.J."/>
            <person name="Vanacova S."/>
            <person name="Villalvazo M."/>
            <person name="Haas B.J."/>
            <person name="Pertea M."/>
            <person name="Feldblyum T.V."/>
            <person name="Utterback T.R."/>
            <person name="Shu C.L."/>
            <person name="Osoegawa K."/>
            <person name="de Jong P.J."/>
            <person name="Hrdy I."/>
            <person name="Horvathova L."/>
            <person name="Zubacova Z."/>
            <person name="Dolezal P."/>
            <person name="Malik S.B."/>
            <person name="Logsdon J.M. Jr."/>
            <person name="Henze K."/>
            <person name="Gupta A."/>
            <person name="Wang C.C."/>
            <person name="Dunne R.L."/>
            <person name="Upcroft J.A."/>
            <person name="Upcroft P."/>
            <person name="White O."/>
            <person name="Salzberg S.L."/>
            <person name="Tang P."/>
            <person name="Chiu C.-H."/>
            <person name="Lee Y.-S."/>
            <person name="Embley T.M."/>
            <person name="Coombs G.H."/>
            <person name="Mottram J.C."/>
            <person name="Tachezy J."/>
            <person name="Fraser-Liggett C.M."/>
            <person name="Johnson P.J."/>
        </authorList>
    </citation>
    <scope>NUCLEOTIDE SEQUENCE [LARGE SCALE GENOMIC DNA]</scope>
    <source>
        <strain evidence="2">G3</strain>
    </source>
</reference>
<dbReference type="GO" id="GO:0016579">
    <property type="term" value="P:protein deubiquitination"/>
    <property type="evidence" value="ECO:0007669"/>
    <property type="project" value="InterPro"/>
</dbReference>
<dbReference type="InParanoid" id="A2DBX3"/>
<dbReference type="InterPro" id="IPR001394">
    <property type="entry name" value="Peptidase_C19_UCH"/>
</dbReference>
<dbReference type="InterPro" id="IPR038765">
    <property type="entry name" value="Papain-like_cys_pep_sf"/>
</dbReference>
<dbReference type="eggNOG" id="KOG1867">
    <property type="taxonomic scope" value="Eukaryota"/>
</dbReference>